<feature type="compositionally biased region" description="Basic and acidic residues" evidence="1">
    <location>
        <begin position="98"/>
        <end position="108"/>
    </location>
</feature>
<keyword evidence="3" id="KW-1185">Reference proteome</keyword>
<dbReference type="EMBL" id="JANIIK010000042">
    <property type="protein sequence ID" value="KAJ3606124.1"/>
    <property type="molecule type" value="Genomic_DNA"/>
</dbReference>
<protein>
    <submittedName>
        <fullName evidence="2">Uncharacterized protein</fullName>
    </submittedName>
</protein>
<evidence type="ECO:0000313" key="3">
    <source>
        <dbReference type="Proteomes" id="UP001148018"/>
    </source>
</evidence>
<sequence>MSTGSLSDMDDDLLDGILKFHGSTGSKDSSSSEEEEEESGGEEEEEEEEGSSAGDTGEGGEKSMMKKTKMKQQRKTSRKKKGGVVHEGKQVQRNAANARERARMRDENMENNPFFEDPSPFTEASA</sequence>
<name>A0A9Q0EF03_9TELE</name>
<organism evidence="2 3">
    <name type="scientific">Muraenolepis orangiensis</name>
    <name type="common">Patagonian moray cod</name>
    <dbReference type="NCBI Taxonomy" id="630683"/>
    <lineage>
        <taxon>Eukaryota</taxon>
        <taxon>Metazoa</taxon>
        <taxon>Chordata</taxon>
        <taxon>Craniata</taxon>
        <taxon>Vertebrata</taxon>
        <taxon>Euteleostomi</taxon>
        <taxon>Actinopterygii</taxon>
        <taxon>Neopterygii</taxon>
        <taxon>Teleostei</taxon>
        <taxon>Neoteleostei</taxon>
        <taxon>Acanthomorphata</taxon>
        <taxon>Zeiogadaria</taxon>
        <taxon>Gadariae</taxon>
        <taxon>Gadiformes</taxon>
        <taxon>Muraenolepidoidei</taxon>
        <taxon>Muraenolepididae</taxon>
        <taxon>Muraenolepis</taxon>
    </lineage>
</organism>
<evidence type="ECO:0000313" key="2">
    <source>
        <dbReference type="EMBL" id="KAJ3606124.1"/>
    </source>
</evidence>
<evidence type="ECO:0000256" key="1">
    <source>
        <dbReference type="SAM" id="MobiDB-lite"/>
    </source>
</evidence>
<proteinExistence type="predicted"/>
<feature type="region of interest" description="Disordered" evidence="1">
    <location>
        <begin position="1"/>
        <end position="126"/>
    </location>
</feature>
<accession>A0A9Q0EF03</accession>
<comment type="caution">
    <text evidence="2">The sequence shown here is derived from an EMBL/GenBank/DDBJ whole genome shotgun (WGS) entry which is preliminary data.</text>
</comment>
<reference evidence="2" key="1">
    <citation type="submission" date="2022-07" db="EMBL/GenBank/DDBJ databases">
        <title>Chromosome-level genome of Muraenolepis orangiensis.</title>
        <authorList>
            <person name="Kim J."/>
        </authorList>
    </citation>
    <scope>NUCLEOTIDE SEQUENCE</scope>
    <source>
        <strain evidence="2">KU_S4_2022</strain>
        <tissue evidence="2">Muscle</tissue>
    </source>
</reference>
<dbReference type="Proteomes" id="UP001148018">
    <property type="component" value="Unassembled WGS sequence"/>
</dbReference>
<feature type="compositionally biased region" description="Acidic residues" evidence="1">
    <location>
        <begin position="31"/>
        <end position="50"/>
    </location>
</feature>
<dbReference type="AlphaFoldDB" id="A0A9Q0EF03"/>
<feature type="compositionally biased region" description="Basic residues" evidence="1">
    <location>
        <begin position="65"/>
        <end position="83"/>
    </location>
</feature>
<gene>
    <name evidence="2" type="ORF">NHX12_025645</name>
</gene>